<protein>
    <recommendedName>
        <fullName evidence="2">Aspartate/ornithine carbamoyltransferase Asp/Orn-binding domain-containing protein</fullName>
    </recommendedName>
</protein>
<dbReference type="Gene3D" id="3.40.50.1370">
    <property type="entry name" value="Aspartate/ornithine carbamoyltransferase"/>
    <property type="match status" value="2"/>
</dbReference>
<dbReference type="InterPro" id="IPR036901">
    <property type="entry name" value="Asp/Orn_carbamoylTrfase_sf"/>
</dbReference>
<dbReference type="GO" id="GO:0016743">
    <property type="term" value="F:carboxyl- or carbamoyltransferase activity"/>
    <property type="evidence" value="ECO:0007669"/>
    <property type="project" value="InterPro"/>
</dbReference>
<sequence length="37" mass="4117">MEVTDEVFESAHSIVFDQAENRLHTIKAVMVATLGQV</sequence>
<organism evidence="3">
    <name type="scientific">Yersinia enterocolitica W22703</name>
    <dbReference type="NCBI Taxonomy" id="913028"/>
    <lineage>
        <taxon>Bacteria</taxon>
        <taxon>Pseudomonadati</taxon>
        <taxon>Pseudomonadota</taxon>
        <taxon>Gammaproteobacteria</taxon>
        <taxon>Enterobacterales</taxon>
        <taxon>Yersiniaceae</taxon>
        <taxon>Yersinia</taxon>
    </lineage>
</organism>
<accession>F4MUI4</accession>
<dbReference type="GO" id="GO:0016597">
    <property type="term" value="F:amino acid binding"/>
    <property type="evidence" value="ECO:0007669"/>
    <property type="project" value="InterPro"/>
</dbReference>
<dbReference type="SUPFAM" id="SSF53671">
    <property type="entry name" value="Aspartate/ornithine carbamoyltransferase"/>
    <property type="match status" value="1"/>
</dbReference>
<name>F4MUI4_YEREN</name>
<dbReference type="InterPro" id="IPR006131">
    <property type="entry name" value="Asp_carbamoyltransf_Asp/Orn-bd"/>
</dbReference>
<reference evidence="3" key="1">
    <citation type="journal article" date="2011" name="BMC Genomics">
        <title>Shotgun sequencing of Yersinia enterocolitica strain W22703 (biotype 2, serotype O:9): genomic evidence for oscillation between invertebrates and mammals.</title>
        <authorList>
            <person name="Fuchs T.M."/>
            <person name="Brandt K."/>
            <person name="Starke M."/>
            <person name="Rattei T."/>
        </authorList>
    </citation>
    <scope>NUCLEOTIDE SEQUENCE</scope>
</reference>
<dbReference type="AlphaFoldDB" id="F4MUI4"/>
<dbReference type="GO" id="GO:0006520">
    <property type="term" value="P:amino acid metabolic process"/>
    <property type="evidence" value="ECO:0007669"/>
    <property type="project" value="InterPro"/>
</dbReference>
<feature type="domain" description="Aspartate/ornithine carbamoyltransferase Asp/Orn-binding" evidence="2">
    <location>
        <begin position="1"/>
        <end position="32"/>
    </location>
</feature>
<evidence type="ECO:0000256" key="1">
    <source>
        <dbReference type="ARBA" id="ARBA00022679"/>
    </source>
</evidence>
<dbReference type="Pfam" id="PF00185">
    <property type="entry name" value="OTCace"/>
    <property type="match status" value="1"/>
</dbReference>
<evidence type="ECO:0000313" key="3">
    <source>
        <dbReference type="EMBL" id="CBX69492.1"/>
    </source>
</evidence>
<dbReference type="EMBL" id="FR718498">
    <property type="protein sequence ID" value="CBX69492.1"/>
    <property type="molecule type" value="Genomic_DNA"/>
</dbReference>
<proteinExistence type="predicted"/>
<gene>
    <name evidence="3" type="ORF">YEW_CO10750</name>
</gene>
<keyword evidence="1 3" id="KW-0808">Transferase</keyword>
<evidence type="ECO:0000259" key="2">
    <source>
        <dbReference type="Pfam" id="PF00185"/>
    </source>
</evidence>